<evidence type="ECO:0000256" key="6">
    <source>
        <dbReference type="ARBA" id="ARBA00022989"/>
    </source>
</evidence>
<reference evidence="10" key="2">
    <citation type="submission" date="2019-06" db="EMBL/GenBank/DDBJ databases">
        <title>AzeR, a transcriptional regulator that responds to azelaic acid in Pseudomonas nitroreducens.</title>
        <authorList>
            <person name="Bez C."/>
            <person name="Javvadi S.G."/>
            <person name="Bertani I."/>
            <person name="Devescovi G."/>
            <person name="Studholme D.J."/>
            <person name="Geller A."/>
            <person name="Levy A."/>
            <person name="Venturi V."/>
        </authorList>
    </citation>
    <scope>NUCLEOTIDE SEQUENCE [LARGE SCALE GENOMIC DNA]</scope>
    <source>
        <strain evidence="10">DSM 9128</strain>
    </source>
</reference>
<feature type="transmembrane region" description="Helical" evidence="8">
    <location>
        <begin position="280"/>
        <end position="300"/>
    </location>
</feature>
<proteinExistence type="inferred from homology"/>
<comment type="caution">
    <text evidence="9">The sequence shown here is derived from an EMBL/GenBank/DDBJ whole genome shotgun (WGS) entry which is preliminary data.</text>
</comment>
<feature type="transmembrane region" description="Helical" evidence="8">
    <location>
        <begin position="312"/>
        <end position="343"/>
    </location>
</feature>
<evidence type="ECO:0000256" key="7">
    <source>
        <dbReference type="ARBA" id="ARBA00023136"/>
    </source>
</evidence>
<dbReference type="PANTHER" id="PTHR21716:SF67">
    <property type="entry name" value="TRANSPORT PROTEIN YDIK-RELATED"/>
    <property type="match status" value="1"/>
</dbReference>
<keyword evidence="6 8" id="KW-1133">Transmembrane helix</keyword>
<keyword evidence="5 8" id="KW-0812">Transmembrane</keyword>
<feature type="transmembrane region" description="Helical" evidence="8">
    <location>
        <begin position="16"/>
        <end position="34"/>
    </location>
</feature>
<dbReference type="GO" id="GO:0005886">
    <property type="term" value="C:plasma membrane"/>
    <property type="evidence" value="ECO:0007669"/>
    <property type="project" value="UniProtKB-SubCell"/>
</dbReference>
<feature type="transmembrane region" description="Helical" evidence="8">
    <location>
        <begin position="41"/>
        <end position="63"/>
    </location>
</feature>
<dbReference type="PANTHER" id="PTHR21716">
    <property type="entry name" value="TRANSMEMBRANE PROTEIN"/>
    <property type="match status" value="1"/>
</dbReference>
<evidence type="ECO:0000256" key="4">
    <source>
        <dbReference type="ARBA" id="ARBA00022475"/>
    </source>
</evidence>
<protein>
    <submittedName>
        <fullName evidence="9">AI-2E family transporter</fullName>
    </submittedName>
</protein>
<evidence type="ECO:0000256" key="5">
    <source>
        <dbReference type="ARBA" id="ARBA00022692"/>
    </source>
</evidence>
<feature type="transmembrane region" description="Helical" evidence="8">
    <location>
        <begin position="247"/>
        <end position="274"/>
    </location>
</feature>
<dbReference type="Proteomes" id="UP000307510">
    <property type="component" value="Unassembled WGS sequence"/>
</dbReference>
<keyword evidence="7 8" id="KW-0472">Membrane</keyword>
<dbReference type="AlphaFoldDB" id="A0A5R9A0Q9"/>
<evidence type="ECO:0000256" key="1">
    <source>
        <dbReference type="ARBA" id="ARBA00004651"/>
    </source>
</evidence>
<evidence type="ECO:0000313" key="9">
    <source>
        <dbReference type="EMBL" id="TLP72202.1"/>
    </source>
</evidence>
<organism evidence="9 10">
    <name type="scientific">Pseudomonas nitroreducens</name>
    <dbReference type="NCBI Taxonomy" id="46680"/>
    <lineage>
        <taxon>Bacteria</taxon>
        <taxon>Pseudomonadati</taxon>
        <taxon>Pseudomonadota</taxon>
        <taxon>Gammaproteobacteria</taxon>
        <taxon>Pseudomonadales</taxon>
        <taxon>Pseudomonadaceae</taxon>
        <taxon>Pseudomonas</taxon>
    </lineage>
</organism>
<feature type="transmembrane region" description="Helical" evidence="8">
    <location>
        <begin position="69"/>
        <end position="90"/>
    </location>
</feature>
<comment type="subcellular location">
    <subcellularLocation>
        <location evidence="1">Cell membrane</location>
        <topology evidence="1">Multi-pass membrane protein</topology>
    </subcellularLocation>
</comment>
<dbReference type="EMBL" id="VASG01000005">
    <property type="protein sequence ID" value="TLP72202.1"/>
    <property type="molecule type" value="Genomic_DNA"/>
</dbReference>
<name>A0A5R9A0Q9_PSENT</name>
<evidence type="ECO:0000313" key="10">
    <source>
        <dbReference type="Proteomes" id="UP000307510"/>
    </source>
</evidence>
<feature type="transmembrane region" description="Helical" evidence="8">
    <location>
        <begin position="217"/>
        <end position="240"/>
    </location>
</feature>
<evidence type="ECO:0000256" key="2">
    <source>
        <dbReference type="ARBA" id="ARBA00009773"/>
    </source>
</evidence>
<comment type="similarity">
    <text evidence="2">Belongs to the autoinducer-2 exporter (AI-2E) (TC 2.A.86) family.</text>
</comment>
<accession>A0A5R9A0Q9</accession>
<reference evidence="9 10" key="1">
    <citation type="submission" date="2019-05" db="EMBL/GenBank/DDBJ databases">
        <authorList>
            <person name="Moore K."/>
            <person name="O'Neill P."/>
            <person name="Farbos A."/>
            <person name="Studholme D.J."/>
        </authorList>
    </citation>
    <scope>NUCLEOTIDE SEQUENCE [LARGE SCALE GENOMIC DNA]</scope>
    <source>
        <strain evidence="9 10">DSM 9128</strain>
    </source>
</reference>
<dbReference type="Pfam" id="PF01594">
    <property type="entry name" value="AI-2E_transport"/>
    <property type="match status" value="1"/>
</dbReference>
<keyword evidence="3" id="KW-0813">Transport</keyword>
<feature type="transmembrane region" description="Helical" evidence="8">
    <location>
        <begin position="160"/>
        <end position="183"/>
    </location>
</feature>
<dbReference type="RefSeq" id="WP_138215049.1">
    <property type="nucleotide sequence ID" value="NZ_VASG01000005.1"/>
</dbReference>
<keyword evidence="4" id="KW-1003">Cell membrane</keyword>
<evidence type="ECO:0000256" key="8">
    <source>
        <dbReference type="SAM" id="Phobius"/>
    </source>
</evidence>
<sequence>MLPSPEKLLSRNLLDVLIRAGLILLLAVFCFRIFHPFLDLMLWSVILAITLYPMHQLLSGWLGERPNSAASLIVVLGLVILLVPVVVIGLSMADSVRDLVHAIQNRTLQVPLPPDSVQNWPVIGQYVYPFWHRVATDFMGVAQQLAPHLQGVAKKVAGQAAGVGMGLMQFLAAFVIAGVIMAYGKLGSRTACDIAVRISGPDRGPGLAELCTGTIRAVAQGVVGVAFIQTLILGLGFIVMGIPGAGLLALGVLLLGITQLPVVLITLPAIAYVFMTNDSLLVSILFTVWTVAGGLSDNVLKPLMFGRGSKVPMAVILIGALGGMLSNGIIGLFVGPVVLALGYELFMSWVHEREAPVAPPVESSEQTSP</sequence>
<evidence type="ECO:0000256" key="3">
    <source>
        <dbReference type="ARBA" id="ARBA00022448"/>
    </source>
</evidence>
<gene>
    <name evidence="9" type="ORF">FEA48_18100</name>
</gene>
<dbReference type="InterPro" id="IPR002549">
    <property type="entry name" value="AI-2E-like"/>
</dbReference>